<dbReference type="PANTHER" id="PTHR33121:SF79">
    <property type="entry name" value="CYCLIC DI-GMP PHOSPHODIESTERASE PDED-RELATED"/>
    <property type="match status" value="1"/>
</dbReference>
<dbReference type="Gene3D" id="3.20.20.450">
    <property type="entry name" value="EAL domain"/>
    <property type="match status" value="1"/>
</dbReference>
<evidence type="ECO:0000313" key="3">
    <source>
        <dbReference type="EMBL" id="GBF58995.1"/>
    </source>
</evidence>
<dbReference type="GO" id="GO:0071111">
    <property type="term" value="F:cyclic-guanylate-specific phosphodiesterase activity"/>
    <property type="evidence" value="ECO:0007669"/>
    <property type="project" value="UniProtKB-EC"/>
</dbReference>
<protein>
    <submittedName>
        <fullName evidence="3">Putative cyclic di-GMP phosphodiesterase YliE</fullName>
        <ecNumber evidence="3">3.1.4.52</ecNumber>
    </submittedName>
</protein>
<dbReference type="RefSeq" id="WP_108985853.1">
    <property type="nucleotide sequence ID" value="NZ_BFBR01000009.1"/>
</dbReference>
<dbReference type="InterPro" id="IPR035919">
    <property type="entry name" value="EAL_sf"/>
</dbReference>
<feature type="transmembrane region" description="Helical" evidence="1">
    <location>
        <begin position="7"/>
        <end position="27"/>
    </location>
</feature>
<comment type="caution">
    <text evidence="3">The sequence shown here is derived from an EMBL/GenBank/DDBJ whole genome shotgun (WGS) entry which is preliminary data.</text>
</comment>
<evidence type="ECO:0000313" key="4">
    <source>
        <dbReference type="Proteomes" id="UP000245086"/>
    </source>
</evidence>
<keyword evidence="1" id="KW-0812">Transmembrane</keyword>
<dbReference type="PROSITE" id="PS50883">
    <property type="entry name" value="EAL"/>
    <property type="match status" value="1"/>
</dbReference>
<dbReference type="CDD" id="cd01948">
    <property type="entry name" value="EAL"/>
    <property type="match status" value="1"/>
</dbReference>
<dbReference type="OrthoDB" id="7178689at2"/>
<keyword evidence="3" id="KW-0378">Hydrolase</keyword>
<feature type="transmembrane region" description="Helical" evidence="1">
    <location>
        <begin position="33"/>
        <end position="53"/>
    </location>
</feature>
<proteinExistence type="predicted"/>
<dbReference type="SMART" id="SM00052">
    <property type="entry name" value="EAL"/>
    <property type="match status" value="1"/>
</dbReference>
<feature type="domain" description="EAL" evidence="2">
    <location>
        <begin position="142"/>
        <end position="403"/>
    </location>
</feature>
<reference evidence="3 4" key="1">
    <citation type="journal article" date="2018" name="Genome Announc.">
        <title>Draft Genome Sequence of "Candidatus Phycosocius bacilliformis," an Alphaproteobacterial Ectosymbiont of the Hydrocarbon-Producing Green Alga Botryococcus braunii.</title>
        <authorList>
            <person name="Tanabe Y."/>
            <person name="Yamaguchi H."/>
            <person name="Watanabe M.M."/>
        </authorList>
    </citation>
    <scope>NUCLEOTIDE SEQUENCE [LARGE SCALE GENOMIC DNA]</scope>
    <source>
        <strain evidence="3 4">BOTRYCO-2</strain>
    </source>
</reference>
<dbReference type="PANTHER" id="PTHR33121">
    <property type="entry name" value="CYCLIC DI-GMP PHOSPHODIESTERASE PDEF"/>
    <property type="match status" value="1"/>
</dbReference>
<dbReference type="Proteomes" id="UP000245086">
    <property type="component" value="Unassembled WGS sequence"/>
</dbReference>
<dbReference type="AlphaFoldDB" id="A0A2P2ED59"/>
<dbReference type="EMBL" id="BFBR01000009">
    <property type="protein sequence ID" value="GBF58995.1"/>
    <property type="molecule type" value="Genomic_DNA"/>
</dbReference>
<dbReference type="SUPFAM" id="SSF141868">
    <property type="entry name" value="EAL domain-like"/>
    <property type="match status" value="1"/>
</dbReference>
<accession>A0A2P2ED59</accession>
<sequence length="409" mass="45747">MLAAAHFVLFLTYCIAAIGLGAGAYYVQGAGAGVSICMGGLLAVACGLFHLAFTPREAKLARTEQAKIDGEFQAIKDQQVVTRQEIETLKTTLAEDAQAREAALAREVREIALLLTNYVQKNERRRESVAQDGIKLAPRLSDRSLLAAVRSALEENRVELHLQPIVALPQRKIVYYEGFTRLRDPSGAVILPSEFLRVAEPSGLVGEIDNLLLLRCVHIARRLIKHDRRIGIFCNISTTSLGDETFFPQFIAFLRDNKDLANSIIFELTRDSFERIPMAAERNMGRLFDLGFRFSIDRCETLDFDLRKLERMGVRYVKIAGDRLIQQLVEAKTVPVTGLNRQFEPADVSALFSRYGVELIADRVESERTIVEILELDITHAQGNLFGKPKSSNEIIKASEEGPRLRMVS</sequence>
<dbReference type="InterPro" id="IPR001633">
    <property type="entry name" value="EAL_dom"/>
</dbReference>
<name>A0A2P2ED59_9PROT</name>
<keyword evidence="1" id="KW-1133">Transmembrane helix</keyword>
<evidence type="ECO:0000256" key="1">
    <source>
        <dbReference type="SAM" id="Phobius"/>
    </source>
</evidence>
<evidence type="ECO:0000259" key="2">
    <source>
        <dbReference type="PROSITE" id="PS50883"/>
    </source>
</evidence>
<dbReference type="EC" id="3.1.4.52" evidence="3"/>
<organism evidence="3 4">
    <name type="scientific">Candidatus Phycosocius bacilliformis</name>
    <dbReference type="NCBI Taxonomy" id="1445552"/>
    <lineage>
        <taxon>Bacteria</taxon>
        <taxon>Pseudomonadati</taxon>
        <taxon>Pseudomonadota</taxon>
        <taxon>Alphaproteobacteria</taxon>
        <taxon>Caulobacterales</taxon>
        <taxon>Caulobacterales incertae sedis</taxon>
        <taxon>Candidatus Phycosocius</taxon>
    </lineage>
</organism>
<keyword evidence="4" id="KW-1185">Reference proteome</keyword>
<dbReference type="Pfam" id="PF00563">
    <property type="entry name" value="EAL"/>
    <property type="match status" value="1"/>
</dbReference>
<gene>
    <name evidence="3" type="primary">yliE</name>
    <name evidence="3" type="ORF">PbB2_02687</name>
</gene>
<dbReference type="InterPro" id="IPR050706">
    <property type="entry name" value="Cyclic-di-GMP_PDE-like"/>
</dbReference>
<keyword evidence="1" id="KW-0472">Membrane</keyword>